<keyword evidence="5 11" id="KW-0418">Kinase</keyword>
<dbReference type="Pfam" id="PF00512">
    <property type="entry name" value="HisKA"/>
    <property type="match status" value="1"/>
</dbReference>
<dbReference type="SMART" id="SM00387">
    <property type="entry name" value="HATPase_c"/>
    <property type="match status" value="1"/>
</dbReference>
<feature type="transmembrane region" description="Helical" evidence="9">
    <location>
        <begin position="74"/>
        <end position="95"/>
    </location>
</feature>
<keyword evidence="6" id="KW-0902">Two-component regulatory system</keyword>
<dbReference type="EMBL" id="NHPJ01000081">
    <property type="protein sequence ID" value="OYR56638.1"/>
    <property type="molecule type" value="Genomic_DNA"/>
</dbReference>
<name>A0A256IJ96_9EURY</name>
<evidence type="ECO:0000256" key="1">
    <source>
        <dbReference type="ARBA" id="ARBA00000085"/>
    </source>
</evidence>
<feature type="coiled-coil region" evidence="7">
    <location>
        <begin position="279"/>
        <end position="309"/>
    </location>
</feature>
<dbReference type="InterPro" id="IPR036890">
    <property type="entry name" value="HATPase_C_sf"/>
</dbReference>
<organism evidence="11 12">
    <name type="scientific">Halorubrum halodurans</name>
    <dbReference type="NCBI Taxonomy" id="1383851"/>
    <lineage>
        <taxon>Archaea</taxon>
        <taxon>Methanobacteriati</taxon>
        <taxon>Methanobacteriota</taxon>
        <taxon>Stenosarchaea group</taxon>
        <taxon>Halobacteria</taxon>
        <taxon>Halobacteriales</taxon>
        <taxon>Haloferacaceae</taxon>
        <taxon>Halorubrum</taxon>
    </lineage>
</organism>
<comment type="caution">
    <text evidence="11">The sequence shown here is derived from an EMBL/GenBank/DDBJ whole genome shotgun (WGS) entry which is preliminary data.</text>
</comment>
<keyword evidence="9" id="KW-0812">Transmembrane</keyword>
<proteinExistence type="predicted"/>
<dbReference type="EC" id="2.7.13.3" evidence="2"/>
<feature type="transmembrane region" description="Helical" evidence="9">
    <location>
        <begin position="34"/>
        <end position="53"/>
    </location>
</feature>
<accession>A0A256IJ96</accession>
<dbReference type="InterPro" id="IPR005467">
    <property type="entry name" value="His_kinase_dom"/>
</dbReference>
<dbReference type="CDD" id="cd00082">
    <property type="entry name" value="HisKA"/>
    <property type="match status" value="1"/>
</dbReference>
<dbReference type="InterPro" id="IPR050736">
    <property type="entry name" value="Sensor_HK_Regulatory"/>
</dbReference>
<dbReference type="SUPFAM" id="SSF47384">
    <property type="entry name" value="Homodimeric domain of signal transducing histidine kinase"/>
    <property type="match status" value="1"/>
</dbReference>
<dbReference type="InterPro" id="IPR003018">
    <property type="entry name" value="GAF"/>
</dbReference>
<dbReference type="InterPro" id="IPR031623">
    <property type="entry name" value="HisKA_4TM"/>
</dbReference>
<feature type="domain" description="Histidine kinase" evidence="10">
    <location>
        <begin position="309"/>
        <end position="510"/>
    </location>
</feature>
<evidence type="ECO:0000256" key="6">
    <source>
        <dbReference type="ARBA" id="ARBA00023012"/>
    </source>
</evidence>
<dbReference type="SMART" id="SM00065">
    <property type="entry name" value="GAF"/>
    <property type="match status" value="1"/>
</dbReference>
<dbReference type="Gene3D" id="3.30.565.10">
    <property type="entry name" value="Histidine kinase-like ATPase, C-terminal domain"/>
    <property type="match status" value="1"/>
</dbReference>
<dbReference type="Gene3D" id="3.30.450.40">
    <property type="match status" value="1"/>
</dbReference>
<evidence type="ECO:0000256" key="7">
    <source>
        <dbReference type="SAM" id="Coils"/>
    </source>
</evidence>
<evidence type="ECO:0000313" key="11">
    <source>
        <dbReference type="EMBL" id="OYR56638.1"/>
    </source>
</evidence>
<dbReference type="Proteomes" id="UP000216308">
    <property type="component" value="Unassembled WGS sequence"/>
</dbReference>
<dbReference type="CDD" id="cd00075">
    <property type="entry name" value="HATPase"/>
    <property type="match status" value="1"/>
</dbReference>
<evidence type="ECO:0000259" key="10">
    <source>
        <dbReference type="PROSITE" id="PS50109"/>
    </source>
</evidence>
<keyword evidence="9" id="KW-1133">Transmembrane helix</keyword>
<dbReference type="InterPro" id="IPR003594">
    <property type="entry name" value="HATPase_dom"/>
</dbReference>
<evidence type="ECO:0000313" key="12">
    <source>
        <dbReference type="Proteomes" id="UP000216308"/>
    </source>
</evidence>
<dbReference type="PANTHER" id="PTHR43711">
    <property type="entry name" value="TWO-COMPONENT HISTIDINE KINASE"/>
    <property type="match status" value="1"/>
</dbReference>
<dbReference type="OrthoDB" id="8127at2157"/>
<evidence type="ECO:0000256" key="2">
    <source>
        <dbReference type="ARBA" id="ARBA00012438"/>
    </source>
</evidence>
<dbReference type="InterPro" id="IPR029016">
    <property type="entry name" value="GAF-like_dom_sf"/>
</dbReference>
<keyword evidence="4" id="KW-0808">Transferase</keyword>
<protein>
    <recommendedName>
        <fullName evidence="2">histidine kinase</fullName>
        <ecNumber evidence="2">2.7.13.3</ecNumber>
    </recommendedName>
</protein>
<reference evidence="11 12" key="1">
    <citation type="journal article" date="2014" name="Front. Microbiol.">
        <title>Population and genomic analysis of the genus Halorubrum.</title>
        <authorList>
            <person name="Fullmer M.S."/>
            <person name="Soucy S.M."/>
            <person name="Swithers K.S."/>
            <person name="Makkay A.M."/>
            <person name="Wheeler R."/>
            <person name="Ventosa A."/>
            <person name="Gogarten J.P."/>
            <person name="Papke R.T."/>
        </authorList>
    </citation>
    <scope>NUCLEOTIDE SEQUENCE [LARGE SCALE GENOMIC DNA]</scope>
    <source>
        <strain evidence="11 12">Cb34</strain>
    </source>
</reference>
<dbReference type="Pfam" id="PF16926">
    <property type="entry name" value="HisKA_4TM"/>
    <property type="match status" value="1"/>
</dbReference>
<feature type="transmembrane region" description="Helical" evidence="9">
    <location>
        <begin position="107"/>
        <end position="126"/>
    </location>
</feature>
<keyword evidence="3" id="KW-0597">Phosphoprotein</keyword>
<dbReference type="AlphaFoldDB" id="A0A256IJ96"/>
<comment type="catalytic activity">
    <reaction evidence="1">
        <text>ATP + protein L-histidine = ADP + protein N-phospho-L-histidine.</text>
        <dbReference type="EC" id="2.7.13.3"/>
    </reaction>
</comment>
<evidence type="ECO:0000256" key="5">
    <source>
        <dbReference type="ARBA" id="ARBA00022777"/>
    </source>
</evidence>
<dbReference type="InterPro" id="IPR003661">
    <property type="entry name" value="HisK_dim/P_dom"/>
</dbReference>
<dbReference type="Pfam" id="PF02518">
    <property type="entry name" value="HATPase_c"/>
    <property type="match status" value="1"/>
</dbReference>
<dbReference type="InterPro" id="IPR004358">
    <property type="entry name" value="Sig_transdc_His_kin-like_C"/>
</dbReference>
<dbReference type="PROSITE" id="PS50109">
    <property type="entry name" value="HIS_KIN"/>
    <property type="match status" value="1"/>
</dbReference>
<evidence type="ECO:0000256" key="9">
    <source>
        <dbReference type="SAM" id="Phobius"/>
    </source>
</evidence>
<evidence type="ECO:0000256" key="8">
    <source>
        <dbReference type="SAM" id="MobiDB-lite"/>
    </source>
</evidence>
<dbReference type="SUPFAM" id="SSF55781">
    <property type="entry name" value="GAF domain-like"/>
    <property type="match status" value="1"/>
</dbReference>
<gene>
    <name evidence="11" type="ORF">DJ70_07945</name>
</gene>
<evidence type="ECO:0000256" key="4">
    <source>
        <dbReference type="ARBA" id="ARBA00022679"/>
    </source>
</evidence>
<dbReference type="RefSeq" id="WP_094531753.1">
    <property type="nucleotide sequence ID" value="NZ_NHPJ01000081.1"/>
</dbReference>
<keyword evidence="9" id="KW-0472">Membrane</keyword>
<evidence type="ECO:0000256" key="3">
    <source>
        <dbReference type="ARBA" id="ARBA00022553"/>
    </source>
</evidence>
<dbReference type="PANTHER" id="PTHR43711:SF1">
    <property type="entry name" value="HISTIDINE KINASE 1"/>
    <property type="match status" value="1"/>
</dbReference>
<sequence length="519" mass="56577">MTVPRPLSSIGIASLGAVLALTHTAHIFTHDKPPVAMLIGAGIPLTIALLIIYAGYWTKQQHYPAQYGTQILKWTVLGGIAIGGLIGTITTHQYLAGDIPHDAGYQLATAISGGALAGFVAGTYNTESHRRLTRFKALQETTTTLITASQKETVCEHCVQFIETELNASLTGAWLYNASRNTLEPAAATTDATDTFDTHPTYTPGNSLSWNAFTDGEVQIYNTVHEHPDRYNPDTVIQSEIIIPLGSHGVLNIGSREPGAFDDVDVTTARILASITENVLDRIERETELQEQREELEQQNDRLEEFASIVSHDLRNPLNVANGYLELAKEDCQSDALKHIETAHNRMETLITDMLHLAQAGQAIEETTRIPVGDTAEAAWEMVDTPSSAELTVTPRTTDYTVISDESRLRQLFENLFRNAVEHGGEDVTVTVGVLDTDSKTGFYVADDGPGIPVEDRDRVFESGYTTNENGSGLGLVTVQRIVDAHGWGVTVTRSTNGGARFEIDTDPEHGEQEHDATT</sequence>
<dbReference type="SUPFAM" id="SSF55874">
    <property type="entry name" value="ATPase domain of HSP90 chaperone/DNA topoisomerase II/histidine kinase"/>
    <property type="match status" value="1"/>
</dbReference>
<dbReference type="Gene3D" id="1.10.287.130">
    <property type="match status" value="1"/>
</dbReference>
<dbReference type="PRINTS" id="PR00344">
    <property type="entry name" value="BCTRLSENSOR"/>
</dbReference>
<keyword evidence="7" id="KW-0175">Coiled coil</keyword>
<dbReference type="Pfam" id="PF13185">
    <property type="entry name" value="GAF_2"/>
    <property type="match status" value="1"/>
</dbReference>
<keyword evidence="12" id="KW-1185">Reference proteome</keyword>
<dbReference type="GO" id="GO:0000155">
    <property type="term" value="F:phosphorelay sensor kinase activity"/>
    <property type="evidence" value="ECO:0007669"/>
    <property type="project" value="InterPro"/>
</dbReference>
<dbReference type="SMART" id="SM00388">
    <property type="entry name" value="HisKA"/>
    <property type="match status" value="1"/>
</dbReference>
<feature type="compositionally biased region" description="Basic and acidic residues" evidence="8">
    <location>
        <begin position="502"/>
        <end position="519"/>
    </location>
</feature>
<dbReference type="InterPro" id="IPR036097">
    <property type="entry name" value="HisK_dim/P_sf"/>
</dbReference>
<feature type="region of interest" description="Disordered" evidence="8">
    <location>
        <begin position="499"/>
        <end position="519"/>
    </location>
</feature>